<evidence type="ECO:0000313" key="4">
    <source>
        <dbReference type="Proteomes" id="UP001142610"/>
    </source>
</evidence>
<sequence>MTLPAWREDRPQQSSKPRRRAKLRDAEDLAGLRDRSSSPANQLLAMVEAAAERGGLHRQAAKPAADERAPKTRKRLASLLLGWSCAIMAASVGYLAYETLKPAEMVAAELLPGLDFSGVTSRYVQSSEGPAVELSGVVRNIGEEMVEPEVTIQLAGTRVAVEEQLRLGTASLPPGAERPFTVRALLPEGTRTVRLLSPKEPSVPALDMPMVSPGWTAGGGF</sequence>
<organism evidence="3 4">
    <name type="scientific">Parvularcula maris</name>
    <dbReference type="NCBI Taxonomy" id="2965077"/>
    <lineage>
        <taxon>Bacteria</taxon>
        <taxon>Pseudomonadati</taxon>
        <taxon>Pseudomonadota</taxon>
        <taxon>Alphaproteobacteria</taxon>
        <taxon>Parvularculales</taxon>
        <taxon>Parvularculaceae</taxon>
        <taxon>Parvularcula</taxon>
    </lineage>
</organism>
<dbReference type="RefSeq" id="WP_256618373.1">
    <property type="nucleotide sequence ID" value="NZ_JANIBC010000002.1"/>
</dbReference>
<evidence type="ECO:0000256" key="2">
    <source>
        <dbReference type="SAM" id="Phobius"/>
    </source>
</evidence>
<name>A0A9X2L7I4_9PROT</name>
<dbReference type="Proteomes" id="UP001142610">
    <property type="component" value="Unassembled WGS sequence"/>
</dbReference>
<evidence type="ECO:0000256" key="1">
    <source>
        <dbReference type="SAM" id="MobiDB-lite"/>
    </source>
</evidence>
<gene>
    <name evidence="3" type="ORF">NOG11_03965</name>
</gene>
<comment type="caution">
    <text evidence="3">The sequence shown here is derived from an EMBL/GenBank/DDBJ whole genome shotgun (WGS) entry which is preliminary data.</text>
</comment>
<dbReference type="EMBL" id="JANIBC010000002">
    <property type="protein sequence ID" value="MCQ8184536.1"/>
    <property type="molecule type" value="Genomic_DNA"/>
</dbReference>
<feature type="transmembrane region" description="Helical" evidence="2">
    <location>
        <begin position="76"/>
        <end position="97"/>
    </location>
</feature>
<evidence type="ECO:0000313" key="3">
    <source>
        <dbReference type="EMBL" id="MCQ8184536.1"/>
    </source>
</evidence>
<accession>A0A9X2L7I4</accession>
<proteinExistence type="predicted"/>
<keyword evidence="2" id="KW-0472">Membrane</keyword>
<keyword evidence="2" id="KW-0812">Transmembrane</keyword>
<keyword evidence="4" id="KW-1185">Reference proteome</keyword>
<evidence type="ECO:0008006" key="5">
    <source>
        <dbReference type="Google" id="ProtNLM"/>
    </source>
</evidence>
<reference evidence="3" key="1">
    <citation type="submission" date="2022-07" db="EMBL/GenBank/DDBJ databases">
        <title>Parvularcula maris sp. nov., an algicidal bacterium isolated from seawater.</title>
        <authorList>
            <person name="Li F."/>
        </authorList>
    </citation>
    <scope>NUCLEOTIDE SEQUENCE</scope>
    <source>
        <strain evidence="3">BGMRC 0090</strain>
    </source>
</reference>
<dbReference type="AlphaFoldDB" id="A0A9X2L7I4"/>
<feature type="compositionally biased region" description="Basic and acidic residues" evidence="1">
    <location>
        <begin position="1"/>
        <end position="11"/>
    </location>
</feature>
<protein>
    <recommendedName>
        <fullName evidence="5">DUF3426 domain-containing protein</fullName>
    </recommendedName>
</protein>
<feature type="compositionally biased region" description="Basic and acidic residues" evidence="1">
    <location>
        <begin position="23"/>
        <end position="36"/>
    </location>
</feature>
<feature type="region of interest" description="Disordered" evidence="1">
    <location>
        <begin position="1"/>
        <end position="41"/>
    </location>
</feature>
<keyword evidence="2" id="KW-1133">Transmembrane helix</keyword>